<reference evidence="4 5" key="1">
    <citation type="submission" date="2014-08" db="EMBL/GenBank/DDBJ databases">
        <title>Genome sequences of NCPPB Pectobacterium isolates.</title>
        <authorList>
            <person name="Glover R.H."/>
            <person name="Sapp M."/>
            <person name="Elphinstone J."/>
        </authorList>
    </citation>
    <scope>NUCLEOTIDE SEQUENCE [LARGE SCALE GENOMIC DNA]</scope>
    <source>
        <strain evidence="3 4">NCPPB 2793</strain>
        <strain evidence="2 5">NCPPB 2795</strain>
    </source>
</reference>
<dbReference type="EMBL" id="JQHM01000002">
    <property type="protein sequence ID" value="KFX06122.1"/>
    <property type="molecule type" value="Genomic_DNA"/>
</dbReference>
<keyword evidence="1" id="KW-1133">Transmembrane helix</keyword>
<dbReference type="EMBL" id="JQHL01000003">
    <property type="protein sequence ID" value="KFX20304.1"/>
    <property type="molecule type" value="Genomic_DNA"/>
</dbReference>
<evidence type="ECO:0000256" key="1">
    <source>
        <dbReference type="SAM" id="Phobius"/>
    </source>
</evidence>
<name>A0A093T4T2_9GAMM</name>
<evidence type="ECO:0000313" key="3">
    <source>
        <dbReference type="EMBL" id="KFX20304.1"/>
    </source>
</evidence>
<dbReference type="AlphaFoldDB" id="A0A093T4T2"/>
<feature type="transmembrane region" description="Helical" evidence="1">
    <location>
        <begin position="12"/>
        <end position="34"/>
    </location>
</feature>
<dbReference type="Proteomes" id="UP000032869">
    <property type="component" value="Unassembled WGS sequence"/>
</dbReference>
<feature type="transmembrane region" description="Helical" evidence="1">
    <location>
        <begin position="82"/>
        <end position="102"/>
    </location>
</feature>
<dbReference type="STRING" id="55207.KP22_09735"/>
<keyword evidence="1" id="KW-0812">Transmembrane</keyword>
<keyword evidence="1" id="KW-0472">Membrane</keyword>
<sequence>MDTSVLPIIYDILISDIIASISGLFGGVSISFFWRPQKLNYYSKYTSALIIIIISVSSAFSLVGMVAEILHINFSKLENAIGLGYLVGAISVGVITLLANFFSHRENNDILDVASEIKQATKGNYSMNDVQEKKSDDKDSPNH</sequence>
<gene>
    <name evidence="3" type="ORF">JV35_09350</name>
    <name evidence="2" type="ORF">KP22_09735</name>
</gene>
<evidence type="ECO:0000313" key="4">
    <source>
        <dbReference type="Proteomes" id="UP000032869"/>
    </source>
</evidence>
<feature type="transmembrane region" description="Helical" evidence="1">
    <location>
        <begin position="46"/>
        <end position="70"/>
    </location>
</feature>
<dbReference type="eggNOG" id="ENOG5032XEF">
    <property type="taxonomic scope" value="Bacteria"/>
</dbReference>
<dbReference type="Proteomes" id="UP000032874">
    <property type="component" value="Unassembled WGS sequence"/>
</dbReference>
<protein>
    <submittedName>
        <fullName evidence="2">Uncharacterized protein</fullName>
    </submittedName>
</protein>
<keyword evidence="4" id="KW-1185">Reference proteome</keyword>
<dbReference type="OrthoDB" id="6614952at2"/>
<comment type="caution">
    <text evidence="2">The sequence shown here is derived from an EMBL/GenBank/DDBJ whole genome shotgun (WGS) entry which is preliminary data.</text>
</comment>
<proteinExistence type="predicted"/>
<organism evidence="2 5">
    <name type="scientific">Pectobacterium betavasculorum</name>
    <dbReference type="NCBI Taxonomy" id="55207"/>
    <lineage>
        <taxon>Bacteria</taxon>
        <taxon>Pseudomonadati</taxon>
        <taxon>Pseudomonadota</taxon>
        <taxon>Gammaproteobacteria</taxon>
        <taxon>Enterobacterales</taxon>
        <taxon>Pectobacteriaceae</taxon>
        <taxon>Pectobacterium</taxon>
    </lineage>
</organism>
<dbReference type="RefSeq" id="WP_039303214.1">
    <property type="nucleotide sequence ID" value="NZ_JAODTE010000006.1"/>
</dbReference>
<evidence type="ECO:0000313" key="5">
    <source>
        <dbReference type="Proteomes" id="UP000032874"/>
    </source>
</evidence>
<accession>A0A093T4T2</accession>
<evidence type="ECO:0000313" key="2">
    <source>
        <dbReference type="EMBL" id="KFX06122.1"/>
    </source>
</evidence>